<sequence>MGQDGLSENTDMIACAVTNEFYCTSTIVPRTQDNIQCPRTINRQLLPWLILQTAATRLFLHLPRIIKSSKRFAQLSIIQPAADNRMVETSQNMLIEHSKLGEETKTTEVLVTVVTGAVYVRTNDRQVTRVVKPTKILAGETLFWSAPCSYNEVPP</sequence>
<accession>A0A9P4U5K2</accession>
<name>A0A9P4U5K2_9PLEO</name>
<protein>
    <submittedName>
        <fullName evidence="1">Uncharacterized protein</fullName>
    </submittedName>
</protein>
<comment type="caution">
    <text evidence="1">The sequence shown here is derived from an EMBL/GenBank/DDBJ whole genome shotgun (WGS) entry which is preliminary data.</text>
</comment>
<dbReference type="AlphaFoldDB" id="A0A9P4U5K2"/>
<reference evidence="1" key="1">
    <citation type="journal article" date="2020" name="Stud. Mycol.">
        <title>101 Dothideomycetes genomes: a test case for predicting lifestyles and emergence of pathogens.</title>
        <authorList>
            <person name="Haridas S."/>
            <person name="Albert R."/>
            <person name="Binder M."/>
            <person name="Bloem J."/>
            <person name="Labutti K."/>
            <person name="Salamov A."/>
            <person name="Andreopoulos B."/>
            <person name="Baker S."/>
            <person name="Barry K."/>
            <person name="Bills G."/>
            <person name="Bluhm B."/>
            <person name="Cannon C."/>
            <person name="Castanera R."/>
            <person name="Culley D."/>
            <person name="Daum C."/>
            <person name="Ezra D."/>
            <person name="Gonzalez J."/>
            <person name="Henrissat B."/>
            <person name="Kuo A."/>
            <person name="Liang C."/>
            <person name="Lipzen A."/>
            <person name="Lutzoni F."/>
            <person name="Magnuson J."/>
            <person name="Mondo S."/>
            <person name="Nolan M."/>
            <person name="Ohm R."/>
            <person name="Pangilinan J."/>
            <person name="Park H.-J."/>
            <person name="Ramirez L."/>
            <person name="Alfaro M."/>
            <person name="Sun H."/>
            <person name="Tritt A."/>
            <person name="Yoshinaga Y."/>
            <person name="Zwiers L.-H."/>
            <person name="Turgeon B."/>
            <person name="Goodwin S."/>
            <person name="Spatafora J."/>
            <person name="Crous P."/>
            <person name="Grigoriev I."/>
        </authorList>
    </citation>
    <scope>NUCLEOTIDE SEQUENCE</scope>
    <source>
        <strain evidence="1">CBS 690.94</strain>
    </source>
</reference>
<organism evidence="1 2">
    <name type="scientific">Karstenula rhodostoma CBS 690.94</name>
    <dbReference type="NCBI Taxonomy" id="1392251"/>
    <lineage>
        <taxon>Eukaryota</taxon>
        <taxon>Fungi</taxon>
        <taxon>Dikarya</taxon>
        <taxon>Ascomycota</taxon>
        <taxon>Pezizomycotina</taxon>
        <taxon>Dothideomycetes</taxon>
        <taxon>Pleosporomycetidae</taxon>
        <taxon>Pleosporales</taxon>
        <taxon>Massarineae</taxon>
        <taxon>Didymosphaeriaceae</taxon>
        <taxon>Karstenula</taxon>
    </lineage>
</organism>
<dbReference type="EMBL" id="MU001510">
    <property type="protein sequence ID" value="KAF2439144.1"/>
    <property type="molecule type" value="Genomic_DNA"/>
</dbReference>
<evidence type="ECO:0000313" key="2">
    <source>
        <dbReference type="Proteomes" id="UP000799764"/>
    </source>
</evidence>
<gene>
    <name evidence="1" type="ORF">P171DRAFT_436482</name>
</gene>
<evidence type="ECO:0000313" key="1">
    <source>
        <dbReference type="EMBL" id="KAF2439144.1"/>
    </source>
</evidence>
<dbReference type="Proteomes" id="UP000799764">
    <property type="component" value="Unassembled WGS sequence"/>
</dbReference>
<proteinExistence type="predicted"/>
<keyword evidence="2" id="KW-1185">Reference proteome</keyword>